<evidence type="ECO:0000256" key="6">
    <source>
        <dbReference type="ARBA" id="ARBA00022793"/>
    </source>
</evidence>
<keyword evidence="8 9" id="KW-0456">Lyase</keyword>
<gene>
    <name evidence="10" type="ORF">SAMN05216366_14527</name>
</gene>
<dbReference type="GO" id="GO:0045151">
    <property type="term" value="P:acetoin biosynthetic process"/>
    <property type="evidence" value="ECO:0007669"/>
    <property type="project" value="UniProtKB-UniRule"/>
</dbReference>
<evidence type="ECO:0000313" key="10">
    <source>
        <dbReference type="EMBL" id="SDP73937.1"/>
    </source>
</evidence>
<evidence type="ECO:0000313" key="11">
    <source>
        <dbReference type="Proteomes" id="UP000182412"/>
    </source>
</evidence>
<dbReference type="Pfam" id="PF03306">
    <property type="entry name" value="AAL_decarboxy"/>
    <property type="match status" value="1"/>
</dbReference>
<evidence type="ECO:0000256" key="3">
    <source>
        <dbReference type="ARBA" id="ARBA00007106"/>
    </source>
</evidence>
<dbReference type="EMBL" id="FNJQ01000045">
    <property type="protein sequence ID" value="SDP73937.1"/>
    <property type="molecule type" value="Genomic_DNA"/>
</dbReference>
<dbReference type="CDD" id="cd17299">
    <property type="entry name" value="acetolactate_decarboxylase"/>
    <property type="match status" value="1"/>
</dbReference>
<dbReference type="SUPFAM" id="SSF117856">
    <property type="entry name" value="AF0104/ALDC/Ptd012-like"/>
    <property type="match status" value="1"/>
</dbReference>
<dbReference type="OrthoDB" id="8612680at2"/>
<evidence type="ECO:0000256" key="4">
    <source>
        <dbReference type="ARBA" id="ARBA00013204"/>
    </source>
</evidence>
<dbReference type="RefSeq" id="WP_074573473.1">
    <property type="nucleotide sequence ID" value="NZ_FNJQ01000045.1"/>
</dbReference>
<dbReference type="EC" id="4.1.1.5" evidence="4 9"/>
<evidence type="ECO:0000256" key="7">
    <source>
        <dbReference type="ARBA" id="ARBA00023061"/>
    </source>
</evidence>
<keyword evidence="6 9" id="KW-0210">Decarboxylase</keyword>
<dbReference type="Gene3D" id="3.30.1330.80">
    <property type="entry name" value="Hypothetical protein, similar to alpha- acetolactate decarboxylase, domain 2"/>
    <property type="match status" value="2"/>
</dbReference>
<dbReference type="UniPathway" id="UPA00626">
    <property type="reaction ID" value="UER00678"/>
</dbReference>
<evidence type="ECO:0000256" key="2">
    <source>
        <dbReference type="ARBA" id="ARBA00005170"/>
    </source>
</evidence>
<dbReference type="PANTHER" id="PTHR35524">
    <property type="entry name" value="ALPHA-ACETOLACTATE DECARBOXYLASE"/>
    <property type="match status" value="1"/>
</dbReference>
<keyword evidence="7 9" id="KW-0005">Acetoin biosynthesis</keyword>
<reference evidence="10 11" key="1">
    <citation type="submission" date="2016-10" db="EMBL/GenBank/DDBJ databases">
        <authorList>
            <person name="de Groot N.N."/>
        </authorList>
    </citation>
    <scope>NUCLEOTIDE SEQUENCE [LARGE SCALE GENOMIC DNA]</scope>
    <source>
        <strain evidence="10 11">S137</strain>
    </source>
</reference>
<accession>A0A1H0V699</accession>
<evidence type="ECO:0000256" key="9">
    <source>
        <dbReference type="PIRNR" id="PIRNR001332"/>
    </source>
</evidence>
<dbReference type="Proteomes" id="UP000182412">
    <property type="component" value="Unassembled WGS sequence"/>
</dbReference>
<dbReference type="PANTHER" id="PTHR35524:SF1">
    <property type="entry name" value="ALPHA-ACETOLACTATE DECARBOXYLASE"/>
    <property type="match status" value="1"/>
</dbReference>
<comment type="similarity">
    <text evidence="3 9">Belongs to the alpha-acetolactate decarboxylase family.</text>
</comment>
<name>A0A1H0V699_SELRU</name>
<evidence type="ECO:0000256" key="1">
    <source>
        <dbReference type="ARBA" id="ARBA00001784"/>
    </source>
</evidence>
<sequence length="245" mass="27492">MIEQNFVKYYQVSTLQALALGFSKSVITVGELLQHGNLGLGTFEDVDGEMIVLDGKCYRAQNNGEVVPAENERGVPFASICCFQSHRTETFEKMDTIEQIKEWLTLRIEEEFGLNSMYAVRINGEFSRVDARSESGTKAHHVTLKDALSITQEAFIFENIKGSLVCVYYPDYMDGINAAGWHMHFLSEDKRKGGHVFDISMTRGNASFCKITSLEIRIPDSPAFDTYALKCASKEEIQSVEQGKS</sequence>
<organism evidence="10 11">
    <name type="scientific">Selenomonas ruminantium</name>
    <dbReference type="NCBI Taxonomy" id="971"/>
    <lineage>
        <taxon>Bacteria</taxon>
        <taxon>Bacillati</taxon>
        <taxon>Bacillota</taxon>
        <taxon>Negativicutes</taxon>
        <taxon>Selenomonadales</taxon>
        <taxon>Selenomonadaceae</taxon>
        <taxon>Selenomonas</taxon>
    </lineage>
</organism>
<dbReference type="InterPro" id="IPR005128">
    <property type="entry name" value="Acetolactate_a_deCO2ase"/>
</dbReference>
<evidence type="ECO:0000256" key="8">
    <source>
        <dbReference type="ARBA" id="ARBA00023239"/>
    </source>
</evidence>
<dbReference type="AlphaFoldDB" id="A0A1H0V699"/>
<protein>
    <recommendedName>
        <fullName evidence="5 9">Alpha-acetolactate decarboxylase</fullName>
        <ecNumber evidence="4 9">4.1.1.5</ecNumber>
    </recommendedName>
</protein>
<dbReference type="GO" id="GO:0047605">
    <property type="term" value="F:acetolactate decarboxylase activity"/>
    <property type="evidence" value="ECO:0007669"/>
    <property type="project" value="UniProtKB-UniRule"/>
</dbReference>
<comment type="pathway">
    <text evidence="2 9">Polyol metabolism; (R,R)-butane-2,3-diol biosynthesis; (R,R)-butane-2,3-diol from pyruvate: step 2/3.</text>
</comment>
<dbReference type="PIRSF" id="PIRSF001332">
    <property type="entry name" value="Acetolac_decarb"/>
    <property type="match status" value="1"/>
</dbReference>
<proteinExistence type="inferred from homology"/>
<comment type="catalytic activity">
    <reaction evidence="1 9">
        <text>(2S)-2-acetolactate + H(+) = (R)-acetoin + CO2</text>
        <dbReference type="Rhea" id="RHEA:21580"/>
        <dbReference type="ChEBI" id="CHEBI:15378"/>
        <dbReference type="ChEBI" id="CHEBI:15686"/>
        <dbReference type="ChEBI" id="CHEBI:16526"/>
        <dbReference type="ChEBI" id="CHEBI:58476"/>
        <dbReference type="EC" id="4.1.1.5"/>
    </reaction>
</comment>
<dbReference type="NCBIfam" id="TIGR01252">
    <property type="entry name" value="acetolac_decarb"/>
    <property type="match status" value="1"/>
</dbReference>
<evidence type="ECO:0000256" key="5">
    <source>
        <dbReference type="ARBA" id="ARBA00020164"/>
    </source>
</evidence>